<sequence>MEERTPVAQPPIQERLVNQPSLEDFANLLESHERISESIKDLFSIQTLSPLPNNGRSTTEQRHNLSMSRAVTQ</sequence>
<evidence type="ECO:0000313" key="3">
    <source>
        <dbReference type="Proteomes" id="UP000008311"/>
    </source>
</evidence>
<evidence type="ECO:0000313" key="2">
    <source>
        <dbReference type="EMBL" id="EEF30649.1"/>
    </source>
</evidence>
<dbReference type="EMBL" id="EQ974303">
    <property type="protein sequence ID" value="EEF30649.1"/>
    <property type="molecule type" value="Genomic_DNA"/>
</dbReference>
<reference evidence="3" key="1">
    <citation type="journal article" date="2010" name="Nat. Biotechnol.">
        <title>Draft genome sequence of the oilseed species Ricinus communis.</title>
        <authorList>
            <person name="Chan A.P."/>
            <person name="Crabtree J."/>
            <person name="Zhao Q."/>
            <person name="Lorenzi H."/>
            <person name="Orvis J."/>
            <person name="Puiu D."/>
            <person name="Melake-Berhan A."/>
            <person name="Jones K.M."/>
            <person name="Redman J."/>
            <person name="Chen G."/>
            <person name="Cahoon E.B."/>
            <person name="Gedil M."/>
            <person name="Stanke M."/>
            <person name="Haas B.J."/>
            <person name="Wortman J.R."/>
            <person name="Fraser-Liggett C.M."/>
            <person name="Ravel J."/>
            <person name="Rabinowicz P.D."/>
        </authorList>
    </citation>
    <scope>NUCLEOTIDE SEQUENCE [LARGE SCALE GENOMIC DNA]</scope>
    <source>
        <strain evidence="3">cv. Hale</strain>
    </source>
</reference>
<dbReference type="AlphaFoldDB" id="B9T0G0"/>
<accession>B9T0G0</accession>
<dbReference type="Proteomes" id="UP000008311">
    <property type="component" value="Unassembled WGS sequence"/>
</dbReference>
<protein>
    <submittedName>
        <fullName evidence="2">Uncharacterized protein</fullName>
    </submittedName>
</protein>
<evidence type="ECO:0000256" key="1">
    <source>
        <dbReference type="SAM" id="MobiDB-lite"/>
    </source>
</evidence>
<proteinExistence type="predicted"/>
<feature type="region of interest" description="Disordered" evidence="1">
    <location>
        <begin position="49"/>
        <end position="73"/>
    </location>
</feature>
<dbReference type="InParanoid" id="B9T0G0"/>
<name>B9T0G0_RICCO</name>
<keyword evidence="3" id="KW-1185">Reference proteome</keyword>
<organism evidence="2 3">
    <name type="scientific">Ricinus communis</name>
    <name type="common">Castor bean</name>
    <dbReference type="NCBI Taxonomy" id="3988"/>
    <lineage>
        <taxon>Eukaryota</taxon>
        <taxon>Viridiplantae</taxon>
        <taxon>Streptophyta</taxon>
        <taxon>Embryophyta</taxon>
        <taxon>Tracheophyta</taxon>
        <taxon>Spermatophyta</taxon>
        <taxon>Magnoliopsida</taxon>
        <taxon>eudicotyledons</taxon>
        <taxon>Gunneridae</taxon>
        <taxon>Pentapetalae</taxon>
        <taxon>rosids</taxon>
        <taxon>fabids</taxon>
        <taxon>Malpighiales</taxon>
        <taxon>Euphorbiaceae</taxon>
        <taxon>Acalyphoideae</taxon>
        <taxon>Acalypheae</taxon>
        <taxon>Ricinus</taxon>
    </lineage>
</organism>
<gene>
    <name evidence="2" type="ORF">RCOM_1113200</name>
</gene>